<reference evidence="1" key="1">
    <citation type="submission" date="2022-08" db="EMBL/GenBank/DDBJ databases">
        <authorList>
            <person name="Kallberg Y."/>
            <person name="Tangrot J."/>
            <person name="Rosling A."/>
        </authorList>
    </citation>
    <scope>NUCLEOTIDE SEQUENCE</scope>
    <source>
        <strain evidence="1">Wild A</strain>
    </source>
</reference>
<keyword evidence="2" id="KW-1185">Reference proteome</keyword>
<organism evidence="1 2">
    <name type="scientific">Funneliformis geosporum</name>
    <dbReference type="NCBI Taxonomy" id="1117311"/>
    <lineage>
        <taxon>Eukaryota</taxon>
        <taxon>Fungi</taxon>
        <taxon>Fungi incertae sedis</taxon>
        <taxon>Mucoromycota</taxon>
        <taxon>Glomeromycotina</taxon>
        <taxon>Glomeromycetes</taxon>
        <taxon>Glomerales</taxon>
        <taxon>Glomeraceae</taxon>
        <taxon>Funneliformis</taxon>
    </lineage>
</organism>
<feature type="non-terminal residue" evidence="1">
    <location>
        <position position="1"/>
    </location>
</feature>
<sequence>AKQFQMSFNDHNFENKMQTFDYLCEEIYDLYQEMPIENDELES</sequence>
<name>A0A9W4TA92_9GLOM</name>
<evidence type="ECO:0000313" key="2">
    <source>
        <dbReference type="Proteomes" id="UP001153678"/>
    </source>
</evidence>
<accession>A0A9W4TA92</accession>
<dbReference type="Proteomes" id="UP001153678">
    <property type="component" value="Unassembled WGS sequence"/>
</dbReference>
<dbReference type="EMBL" id="CAMKVN010021428">
    <property type="protein sequence ID" value="CAI2199466.1"/>
    <property type="molecule type" value="Genomic_DNA"/>
</dbReference>
<feature type="non-terminal residue" evidence="1">
    <location>
        <position position="43"/>
    </location>
</feature>
<gene>
    <name evidence="1" type="ORF">FWILDA_LOCUS19088</name>
</gene>
<proteinExistence type="predicted"/>
<comment type="caution">
    <text evidence="1">The sequence shown here is derived from an EMBL/GenBank/DDBJ whole genome shotgun (WGS) entry which is preliminary data.</text>
</comment>
<protein>
    <submittedName>
        <fullName evidence="1">850_t:CDS:1</fullName>
    </submittedName>
</protein>
<evidence type="ECO:0000313" key="1">
    <source>
        <dbReference type="EMBL" id="CAI2199466.1"/>
    </source>
</evidence>
<dbReference type="AlphaFoldDB" id="A0A9W4TA92"/>